<sequence>MASWLCCRPALTPSVALISHPNSRWWIVYGAWEREGSINNIRFYAYAKGTTVSQSLKYFNDQSSNKGGKNNKQAGGVHGIFIWSADDSNYKKATFDYEGLSQDFLASQK</sequence>
<keyword evidence="2" id="KW-1185">Reference proteome</keyword>
<protein>
    <submittedName>
        <fullName evidence="1">Chitinase 2-like</fullName>
    </submittedName>
</protein>
<dbReference type="EMBL" id="JBEAFC010000008">
    <property type="protein sequence ID" value="KAL1545195.1"/>
    <property type="molecule type" value="Genomic_DNA"/>
</dbReference>
<dbReference type="Gene3D" id="3.20.20.80">
    <property type="entry name" value="Glycosidases"/>
    <property type="match status" value="1"/>
</dbReference>
<accession>A0ABD1GNB5</accession>
<gene>
    <name evidence="1" type="ORF">AAHA92_21944</name>
</gene>
<dbReference type="AlphaFoldDB" id="A0ABD1GNB5"/>
<proteinExistence type="predicted"/>
<evidence type="ECO:0000313" key="2">
    <source>
        <dbReference type="Proteomes" id="UP001567538"/>
    </source>
</evidence>
<comment type="caution">
    <text evidence="1">The sequence shown here is derived from an EMBL/GenBank/DDBJ whole genome shotgun (WGS) entry which is preliminary data.</text>
</comment>
<organism evidence="1 2">
    <name type="scientific">Salvia divinorum</name>
    <name type="common">Maria pastora</name>
    <name type="synonym">Diviner's sage</name>
    <dbReference type="NCBI Taxonomy" id="28513"/>
    <lineage>
        <taxon>Eukaryota</taxon>
        <taxon>Viridiplantae</taxon>
        <taxon>Streptophyta</taxon>
        <taxon>Embryophyta</taxon>
        <taxon>Tracheophyta</taxon>
        <taxon>Spermatophyta</taxon>
        <taxon>Magnoliopsida</taxon>
        <taxon>eudicotyledons</taxon>
        <taxon>Gunneridae</taxon>
        <taxon>Pentapetalae</taxon>
        <taxon>asterids</taxon>
        <taxon>lamiids</taxon>
        <taxon>Lamiales</taxon>
        <taxon>Lamiaceae</taxon>
        <taxon>Nepetoideae</taxon>
        <taxon>Mentheae</taxon>
        <taxon>Salviinae</taxon>
        <taxon>Salvia</taxon>
        <taxon>Salvia subgen. Calosphace</taxon>
    </lineage>
</organism>
<dbReference type="Proteomes" id="UP001567538">
    <property type="component" value="Unassembled WGS sequence"/>
</dbReference>
<evidence type="ECO:0000313" key="1">
    <source>
        <dbReference type="EMBL" id="KAL1545195.1"/>
    </source>
</evidence>
<name>A0ABD1GNB5_SALDI</name>
<reference evidence="1 2" key="1">
    <citation type="submission" date="2024-06" db="EMBL/GenBank/DDBJ databases">
        <title>A chromosome level genome sequence of Diviner's sage (Salvia divinorum).</title>
        <authorList>
            <person name="Ford S.A."/>
            <person name="Ro D.-K."/>
            <person name="Ness R.W."/>
            <person name="Phillips M.A."/>
        </authorList>
    </citation>
    <scope>NUCLEOTIDE SEQUENCE [LARGE SCALE GENOMIC DNA]</scope>
    <source>
        <strain evidence="1">SAF-2024a</strain>
        <tissue evidence="1">Leaf</tissue>
    </source>
</reference>